<evidence type="ECO:0000256" key="6">
    <source>
        <dbReference type="RuleBase" id="RU361188"/>
    </source>
</evidence>
<dbReference type="SUPFAM" id="SSF51011">
    <property type="entry name" value="Glycosyl hydrolase domain"/>
    <property type="match status" value="1"/>
</dbReference>
<dbReference type="InterPro" id="IPR001139">
    <property type="entry name" value="Glyco_hydro_30"/>
</dbReference>
<dbReference type="GO" id="GO:1902476">
    <property type="term" value="P:chloride transmembrane transport"/>
    <property type="evidence" value="ECO:0000318"/>
    <property type="project" value="GO_Central"/>
</dbReference>
<keyword evidence="4" id="KW-0732">Signal</keyword>
<organism evidence="7 8">
    <name type="scientific">Pristionchus pacificus</name>
    <name type="common">Parasitic nematode worm</name>
    <dbReference type="NCBI Taxonomy" id="54126"/>
    <lineage>
        <taxon>Eukaryota</taxon>
        <taxon>Metazoa</taxon>
        <taxon>Ecdysozoa</taxon>
        <taxon>Nematoda</taxon>
        <taxon>Chromadorea</taxon>
        <taxon>Rhabditida</taxon>
        <taxon>Rhabditina</taxon>
        <taxon>Diplogasteromorpha</taxon>
        <taxon>Diplogasteroidea</taxon>
        <taxon>Neodiplogasteridae</taxon>
        <taxon>Pristionchus</taxon>
    </lineage>
</organism>
<sequence length="1060" mass="119703">MTISYALDAVLSQLTVWTITFLSISFIYRYVLDEHQQRNFESLVEYMDKKLDSNIPLTFLLGFFVTFVVGRWQSILSNIGWIDDAAILFSTYIRGGEERVRILRRNLVRYLTLSQALVLRDISMQVRKRFPTLDTLAASGLLTEEEMYVLEGIHDPYSRYWAPIQWSINIIYDCKVTGTIDDFYIMTKIVEEVNKFRHGLASLLKYDWVPVPLVYPQVIFLAVRCYFIICLIGRQFLVRQGARDGSAFDIWLPITTMVQFIVYMGWMKVAEALLNPLGEDDDDLECNYIIDKNLITGIEIVEGPWAPQSTGYALVEEGLAKIPTQKKDEFWGSHKIAPLYSLDSAKRSVHPLIGSAAKINLVKNKEEIIMTPHKNKLSEMTEQEQKSHLRRVRVGDHNSHHEKMRSHEKEHSPDSALNRIRDRAKQEFVQYYHNGKYTQNVHTNGQDWARGESAPWGIRAPMTNNYVIGNDNVVFLTLLAVANATPGCVPRDYPDGMVCVCNSTFCDEIEKLEDFIAPGTAAVYRTSLQGARMDKSIIKQTPNPSGSLTAELDTSTTYQEILGFGGAFTDSTGINLNSLRKETQNLLMRQYFGPTAYLAEGISFWGVSPQNEPMTGASSDWKWQTMFFDAPMERNFVKNNLSPALKSSPATKELIIMGLDDQRWYLPGWADVLLEDKEASDLIAGIAVHWYEDPVFPVSALSHTHEKHPDKFILSTEACQGWAERQGRGPSLGNYTRGEDYAHSIIEDLNNWVGGWVDWNMALNTQGGYNWAMNFVDSPIIVETNKGEFLKQPIKFLKPGSHVVKLSIPNVPAHVEAVGVLMVDGRRYISVLNRNEEEDVTISFHEKGVDNVYTTVNVSSRSIATIIWSKAHSSFLSEMMRTIASILLVSYIVFGTPNCVTREFPAGTVCVCNATHCDDIEQLDNFIAPGMSILYQTDIKGARMDKTVIKQTPNPVHLTIEIDPSTIFQNIIGFGGAITDAVGVNLAALSKETQNNLIKQYYGPSGSEYTLTRVPMAASDFSLRIYTYDDNQDGDDFNMTYFALANDDYQYKASFCVSQQ</sequence>
<evidence type="ECO:0000256" key="5">
    <source>
        <dbReference type="ARBA" id="ARBA00022801"/>
    </source>
</evidence>
<dbReference type="InterPro" id="IPR021134">
    <property type="entry name" value="Bestrophin-like"/>
</dbReference>
<keyword evidence="6" id="KW-0443">Lipid metabolism</keyword>
<evidence type="ECO:0000313" key="8">
    <source>
        <dbReference type="Proteomes" id="UP000005239"/>
    </source>
</evidence>
<evidence type="ECO:0000256" key="1">
    <source>
        <dbReference type="ARBA" id="ARBA00001013"/>
    </source>
</evidence>
<accession>A0A8R1UAV8</accession>
<comment type="catalytic activity">
    <reaction evidence="1">
        <text>a beta-D-glucosyl-(1&lt;-&gt;1')-N-acylsphing-4-enine + H2O = an N-acylsphing-4-enine + D-glucose</text>
        <dbReference type="Rhea" id="RHEA:13269"/>
        <dbReference type="ChEBI" id="CHEBI:4167"/>
        <dbReference type="ChEBI" id="CHEBI:15377"/>
        <dbReference type="ChEBI" id="CHEBI:22801"/>
        <dbReference type="ChEBI" id="CHEBI:52639"/>
        <dbReference type="EC" id="3.2.1.45"/>
    </reaction>
    <physiologicalReaction direction="left-to-right" evidence="1">
        <dbReference type="Rhea" id="RHEA:13270"/>
    </physiologicalReaction>
</comment>
<comment type="similarity">
    <text evidence="2 6">Belongs to the glycosyl hydrolase 30 family.</text>
</comment>
<dbReference type="Gene3D" id="3.20.20.80">
    <property type="entry name" value="Glycosidases"/>
    <property type="match status" value="3"/>
</dbReference>
<evidence type="ECO:0000313" key="7">
    <source>
        <dbReference type="EnsemblMetazoa" id="PPA16777.1"/>
    </source>
</evidence>
<dbReference type="GO" id="GO:0006665">
    <property type="term" value="P:sphingolipid metabolic process"/>
    <property type="evidence" value="ECO:0007669"/>
    <property type="project" value="UniProtKB-KW"/>
</dbReference>
<proteinExistence type="inferred from homology"/>
<dbReference type="GO" id="GO:0005254">
    <property type="term" value="F:chloride channel activity"/>
    <property type="evidence" value="ECO:0000318"/>
    <property type="project" value="GO_Central"/>
</dbReference>
<dbReference type="EC" id="3.2.1.45" evidence="3 6"/>
<dbReference type="FunFam" id="3.20.20.80:FF:000430">
    <property type="entry name" value="Glucosylceramidase"/>
    <property type="match status" value="1"/>
</dbReference>
<keyword evidence="6" id="KW-0746">Sphingolipid metabolism</keyword>
<evidence type="ECO:0000256" key="2">
    <source>
        <dbReference type="ARBA" id="ARBA00005382"/>
    </source>
</evidence>
<dbReference type="InterPro" id="IPR017853">
    <property type="entry name" value="GH"/>
</dbReference>
<reference evidence="8" key="1">
    <citation type="journal article" date="2008" name="Nat. Genet.">
        <title>The Pristionchus pacificus genome provides a unique perspective on nematode lifestyle and parasitism.</title>
        <authorList>
            <person name="Dieterich C."/>
            <person name="Clifton S.W."/>
            <person name="Schuster L.N."/>
            <person name="Chinwalla A."/>
            <person name="Delehaunty K."/>
            <person name="Dinkelacker I."/>
            <person name="Fulton L."/>
            <person name="Fulton R."/>
            <person name="Godfrey J."/>
            <person name="Minx P."/>
            <person name="Mitreva M."/>
            <person name="Roeseler W."/>
            <person name="Tian H."/>
            <person name="Witte H."/>
            <person name="Yang S.P."/>
            <person name="Wilson R.K."/>
            <person name="Sommer R.J."/>
        </authorList>
    </citation>
    <scope>NUCLEOTIDE SEQUENCE [LARGE SCALE GENOMIC DNA]</scope>
    <source>
        <strain evidence="8">PS312</strain>
    </source>
</reference>
<dbReference type="SUPFAM" id="SSF51445">
    <property type="entry name" value="(Trans)glycosidases"/>
    <property type="match status" value="2"/>
</dbReference>
<dbReference type="Pfam" id="PF02055">
    <property type="entry name" value="Glyco_hydro_30"/>
    <property type="match status" value="3"/>
</dbReference>
<dbReference type="PANTHER" id="PTHR11069:SF23">
    <property type="entry name" value="LYSOSOMAL ACID GLUCOSYLCERAMIDASE"/>
    <property type="match status" value="1"/>
</dbReference>
<accession>A0A2A6BXA9</accession>
<dbReference type="Pfam" id="PF01062">
    <property type="entry name" value="Bestrophin"/>
    <property type="match status" value="1"/>
</dbReference>
<dbReference type="EnsemblMetazoa" id="PPA16777.1">
    <property type="protein sequence ID" value="PPA16777.1"/>
    <property type="gene ID" value="WBGene00106331"/>
</dbReference>
<dbReference type="Proteomes" id="UP000005239">
    <property type="component" value="Unassembled WGS sequence"/>
</dbReference>
<dbReference type="PANTHER" id="PTHR11069">
    <property type="entry name" value="GLUCOSYLCERAMIDASE"/>
    <property type="match status" value="1"/>
</dbReference>
<protein>
    <recommendedName>
        <fullName evidence="3 6">Glucosylceramidase</fullName>
        <ecNumber evidence="3 6">3.2.1.45</ecNumber>
    </recommendedName>
</protein>
<gene>
    <name evidence="7" type="primary">WBGene00106331</name>
</gene>
<dbReference type="InterPro" id="IPR033453">
    <property type="entry name" value="Glyco_hydro_30_TIM-barrel"/>
</dbReference>
<dbReference type="PRINTS" id="PR00843">
    <property type="entry name" value="GLHYDRLASE30"/>
</dbReference>
<name>A0A2A6BXA9_PRIPA</name>
<evidence type="ECO:0000256" key="3">
    <source>
        <dbReference type="ARBA" id="ARBA00012658"/>
    </source>
</evidence>
<keyword evidence="6" id="KW-0326">Glycosidase</keyword>
<dbReference type="GO" id="GO:0004348">
    <property type="term" value="F:glucosylceramidase activity"/>
    <property type="evidence" value="ECO:0007669"/>
    <property type="project" value="UniProtKB-EC"/>
</dbReference>
<dbReference type="AlphaFoldDB" id="A0A2A6BXA9"/>
<reference evidence="7" key="2">
    <citation type="submission" date="2022-06" db="UniProtKB">
        <authorList>
            <consortium name="EnsemblMetazoa"/>
        </authorList>
    </citation>
    <scope>IDENTIFICATION</scope>
    <source>
        <strain evidence="7">PS312</strain>
    </source>
</reference>
<keyword evidence="5 6" id="KW-0378">Hydrolase</keyword>
<evidence type="ECO:0000256" key="4">
    <source>
        <dbReference type="ARBA" id="ARBA00022729"/>
    </source>
</evidence>
<keyword evidence="8" id="KW-1185">Reference proteome</keyword>
<dbReference type="GO" id="GO:0005886">
    <property type="term" value="C:plasma membrane"/>
    <property type="evidence" value="ECO:0000318"/>
    <property type="project" value="GO_Central"/>
</dbReference>